<evidence type="ECO:0000313" key="3">
    <source>
        <dbReference type="Proteomes" id="UP000613266"/>
    </source>
</evidence>
<dbReference type="Gene3D" id="2.130.10.80">
    <property type="entry name" value="Galactose oxidase/kelch, beta-propeller"/>
    <property type="match status" value="1"/>
</dbReference>
<dbReference type="InterPro" id="IPR006652">
    <property type="entry name" value="Kelch_1"/>
</dbReference>
<evidence type="ECO:0000256" key="1">
    <source>
        <dbReference type="SAM" id="SignalP"/>
    </source>
</evidence>
<comment type="caution">
    <text evidence="2">The sequence shown here is derived from an EMBL/GenBank/DDBJ whole genome shotgun (WGS) entry which is preliminary data.</text>
</comment>
<evidence type="ECO:0000313" key="2">
    <source>
        <dbReference type="EMBL" id="MBH9576195.1"/>
    </source>
</evidence>
<dbReference type="SUPFAM" id="SSF50965">
    <property type="entry name" value="Galactose oxidase, central domain"/>
    <property type="match status" value="2"/>
</dbReference>
<reference evidence="2" key="1">
    <citation type="submission" date="2020-12" db="EMBL/GenBank/DDBJ databases">
        <title>The genome sequence of Inhella sp. 1Y17.</title>
        <authorList>
            <person name="Liu Y."/>
        </authorList>
    </citation>
    <scope>NUCLEOTIDE SEQUENCE</scope>
    <source>
        <strain evidence="2">1Y17</strain>
    </source>
</reference>
<evidence type="ECO:0008006" key="4">
    <source>
        <dbReference type="Google" id="ProtNLM"/>
    </source>
</evidence>
<dbReference type="PROSITE" id="PS51318">
    <property type="entry name" value="TAT"/>
    <property type="match status" value="1"/>
</dbReference>
<dbReference type="AlphaFoldDB" id="A0A931J4V5"/>
<dbReference type="InterPro" id="IPR015915">
    <property type="entry name" value="Kelch-typ_b-propeller"/>
</dbReference>
<dbReference type="InterPro" id="IPR037293">
    <property type="entry name" value="Gal_Oxidase_central_sf"/>
</dbReference>
<dbReference type="PANTHER" id="PTHR45632:SF14">
    <property type="entry name" value="KELCH-LIKE PROTEIN 33"/>
    <property type="match status" value="1"/>
</dbReference>
<dbReference type="Gene3D" id="2.120.10.80">
    <property type="entry name" value="Kelch-type beta propeller"/>
    <property type="match status" value="2"/>
</dbReference>
<organism evidence="2 3">
    <name type="scientific">Inhella proteolytica</name>
    <dbReference type="NCBI Taxonomy" id="2795029"/>
    <lineage>
        <taxon>Bacteria</taxon>
        <taxon>Pseudomonadati</taxon>
        <taxon>Pseudomonadota</taxon>
        <taxon>Betaproteobacteria</taxon>
        <taxon>Burkholderiales</taxon>
        <taxon>Sphaerotilaceae</taxon>
        <taxon>Inhella</taxon>
    </lineage>
</organism>
<proteinExistence type="predicted"/>
<dbReference type="InterPro" id="IPR006311">
    <property type="entry name" value="TAT_signal"/>
</dbReference>
<dbReference type="InterPro" id="IPR011043">
    <property type="entry name" value="Gal_Oxase/kelch_b-propeller"/>
</dbReference>
<dbReference type="PROSITE" id="PS51257">
    <property type="entry name" value="PROKAR_LIPOPROTEIN"/>
    <property type="match status" value="1"/>
</dbReference>
<keyword evidence="1" id="KW-0732">Signal</keyword>
<accession>A0A931J4V5</accession>
<dbReference type="PANTHER" id="PTHR45632">
    <property type="entry name" value="LD33804P"/>
    <property type="match status" value="1"/>
</dbReference>
<sequence>MPTRRHLLAALPSLALAACGGGGGITPPPAEPAPTLRLSSDRSQYFVGEQAELRVEFSGSGARLEPGFGRVRSGQVLRTGALAGPLQLRLEVDAAPGQTPQRAELSLDVRYRDRFSPVGDFSASSHSALPLADGRVLVLGGDRGGVVLSDAIDRFDPALRRFERIGSLSSGRSEATAVQLPDGRVLLAGGITALPVATRTELIDPRTGQVQISGNLAQARHGHSLTLLADGRVLLAGGTARASAELWDPQTGRWSFTAGPMQHDRSGHSATLRTDGRVLIAGGHRIGEGSYVFAELFDPASGRFSPLPEQGLAPRAAHSAWRAPDGRVLLLAGERTRTDALEALADALRFDPQTQRFEPLPGLGQARTLAQAAPLGDGRWLLLGGQSAGERALRRSEAWAPDQAAQARAELPEPRVLHSLTPLPDGRLLVLGGEGLHGQLVPTALLYE</sequence>
<dbReference type="Proteomes" id="UP000613266">
    <property type="component" value="Unassembled WGS sequence"/>
</dbReference>
<gene>
    <name evidence="2" type="ORF">I7X39_04665</name>
</gene>
<dbReference type="EMBL" id="JAEDAK010000002">
    <property type="protein sequence ID" value="MBH9576195.1"/>
    <property type="molecule type" value="Genomic_DNA"/>
</dbReference>
<feature type="signal peptide" evidence="1">
    <location>
        <begin position="1"/>
        <end position="17"/>
    </location>
</feature>
<feature type="chain" id="PRO_5036977017" description="Kelch motif protein" evidence="1">
    <location>
        <begin position="18"/>
        <end position="448"/>
    </location>
</feature>
<keyword evidence="3" id="KW-1185">Reference proteome</keyword>
<protein>
    <recommendedName>
        <fullName evidence="4">Kelch motif protein</fullName>
    </recommendedName>
</protein>
<name>A0A931J4V5_9BURK</name>
<dbReference type="SMART" id="SM00612">
    <property type="entry name" value="Kelch"/>
    <property type="match status" value="4"/>
</dbReference>
<dbReference type="RefSeq" id="WP_198109799.1">
    <property type="nucleotide sequence ID" value="NZ_JAEDAK010000002.1"/>
</dbReference>